<sequence>MALDVSPPDPPSLTDPQSRERYEAIDVDEDAGDDYRRDELEAMLADGAWADGFEEWTTGTGLTESEFEVLVRHGLFDQLDFYWHPADRAVGYRVPDLSDDAREALASDAAEVESELESLCRVVSETLENDYLLRDE</sequence>
<dbReference type="Pfam" id="PF25955">
    <property type="entry name" value="DUF7992"/>
    <property type="match status" value="1"/>
</dbReference>
<dbReference type="EMBL" id="JAMQON010000004">
    <property type="protein sequence ID" value="MDS0260750.1"/>
    <property type="molecule type" value="Genomic_DNA"/>
</dbReference>
<accession>A0ABU2FGB2</accession>
<keyword evidence="4" id="KW-1185">Reference proteome</keyword>
<dbReference type="RefSeq" id="WP_310920497.1">
    <property type="nucleotide sequence ID" value="NZ_JAMQON010000004.1"/>
</dbReference>
<evidence type="ECO:0000256" key="1">
    <source>
        <dbReference type="SAM" id="MobiDB-lite"/>
    </source>
</evidence>
<dbReference type="InterPro" id="IPR058305">
    <property type="entry name" value="DUF7992"/>
</dbReference>
<evidence type="ECO:0000259" key="2">
    <source>
        <dbReference type="Pfam" id="PF25955"/>
    </source>
</evidence>
<reference evidence="3 4" key="1">
    <citation type="submission" date="2022-06" db="EMBL/GenBank/DDBJ databases">
        <title>Haloarcula sp. a new haloarchaeum isolate from saline soil.</title>
        <authorList>
            <person name="Strakova D."/>
            <person name="Galisteo C."/>
            <person name="Sanchez-Porro C."/>
            <person name="Ventosa A."/>
        </authorList>
    </citation>
    <scope>NUCLEOTIDE SEQUENCE [LARGE SCALE GENOMIC DNA]</scope>
    <source>
        <strain evidence="3 4">S1CR25-12</strain>
    </source>
</reference>
<protein>
    <recommendedName>
        <fullName evidence="2">DUF7992 domain-containing protein</fullName>
    </recommendedName>
</protein>
<name>A0ABU2FGB2_9EURY</name>
<comment type="caution">
    <text evidence="3">The sequence shown here is derived from an EMBL/GenBank/DDBJ whole genome shotgun (WGS) entry which is preliminary data.</text>
</comment>
<feature type="region of interest" description="Disordered" evidence="1">
    <location>
        <begin position="1"/>
        <end position="33"/>
    </location>
</feature>
<evidence type="ECO:0000313" key="3">
    <source>
        <dbReference type="EMBL" id="MDS0260750.1"/>
    </source>
</evidence>
<gene>
    <name evidence="3" type="ORF">NDI56_15185</name>
</gene>
<dbReference type="Proteomes" id="UP001259659">
    <property type="component" value="Unassembled WGS sequence"/>
</dbReference>
<proteinExistence type="predicted"/>
<feature type="domain" description="DUF7992" evidence="2">
    <location>
        <begin position="3"/>
        <end position="135"/>
    </location>
</feature>
<evidence type="ECO:0000313" key="4">
    <source>
        <dbReference type="Proteomes" id="UP001259659"/>
    </source>
</evidence>
<organism evidence="3 4">
    <name type="scientific">Haloarcula saliterrae</name>
    <dbReference type="NCBI Taxonomy" id="2950534"/>
    <lineage>
        <taxon>Archaea</taxon>
        <taxon>Methanobacteriati</taxon>
        <taxon>Methanobacteriota</taxon>
        <taxon>Stenosarchaea group</taxon>
        <taxon>Halobacteria</taxon>
        <taxon>Halobacteriales</taxon>
        <taxon>Haloarculaceae</taxon>
        <taxon>Haloarcula</taxon>
    </lineage>
</organism>